<organism evidence="1 2">
    <name type="scientific">Mycobacterium spongiae</name>
    <dbReference type="NCBI Taxonomy" id="886343"/>
    <lineage>
        <taxon>Bacteria</taxon>
        <taxon>Bacillati</taxon>
        <taxon>Actinomycetota</taxon>
        <taxon>Actinomycetes</taxon>
        <taxon>Mycobacteriales</taxon>
        <taxon>Mycobacteriaceae</taxon>
        <taxon>Mycobacterium</taxon>
    </lineage>
</organism>
<dbReference type="KEGG" id="mspg:F6B93_10555"/>
<name>A0A975JZJ5_9MYCO</name>
<dbReference type="AlphaFoldDB" id="A0A975JZJ5"/>
<keyword evidence="2" id="KW-1185">Reference proteome</keyword>
<proteinExistence type="predicted"/>
<protein>
    <submittedName>
        <fullName evidence="1">Uncharacterized protein</fullName>
    </submittedName>
</protein>
<dbReference type="EMBL" id="CP046600">
    <property type="protein sequence ID" value="QUR67478.1"/>
    <property type="molecule type" value="Genomic_DNA"/>
</dbReference>
<dbReference type="RefSeq" id="WP_211699052.1">
    <property type="nucleotide sequence ID" value="NZ_CP046600.1"/>
</dbReference>
<accession>A0A975JZJ5</accession>
<reference evidence="1" key="1">
    <citation type="submission" date="2019-12" db="EMBL/GenBank/DDBJ databases">
        <title>Mycobacterium spongiae sp. nov.</title>
        <authorList>
            <person name="Stinear T."/>
        </authorList>
    </citation>
    <scope>NUCLEOTIDE SEQUENCE</scope>
    <source>
        <strain evidence="1">FSD4b-SM</strain>
    </source>
</reference>
<gene>
    <name evidence="1" type="ORF">F6B93_10555</name>
</gene>
<evidence type="ECO:0000313" key="1">
    <source>
        <dbReference type="EMBL" id="QUR67478.1"/>
    </source>
</evidence>
<sequence length="64" mass="6478">MSVVPIAGLAASVGYTQPDFNFTLVGSQEAVLPAGSSLGPATGSTWRNTVTCDNGASVTVDEVY</sequence>
<evidence type="ECO:0000313" key="2">
    <source>
        <dbReference type="Proteomes" id="UP000682202"/>
    </source>
</evidence>
<dbReference type="Proteomes" id="UP000682202">
    <property type="component" value="Chromosome"/>
</dbReference>